<comment type="caution">
    <text evidence="3">The sequence shown here is derived from an EMBL/GenBank/DDBJ whole genome shotgun (WGS) entry which is preliminary data.</text>
</comment>
<protein>
    <submittedName>
        <fullName evidence="3">TIR domain containing protein</fullName>
    </submittedName>
</protein>
<reference evidence="4" key="1">
    <citation type="submission" date="2016-06" db="EMBL/GenBank/DDBJ databases">
        <title>Parallel loss of symbiosis genes in relatives of nitrogen-fixing non-legume Parasponia.</title>
        <authorList>
            <person name="Van Velzen R."/>
            <person name="Holmer R."/>
            <person name="Bu F."/>
            <person name="Rutten L."/>
            <person name="Van Zeijl A."/>
            <person name="Liu W."/>
            <person name="Santuari L."/>
            <person name="Cao Q."/>
            <person name="Sharma T."/>
            <person name="Shen D."/>
            <person name="Roswanjaya Y."/>
            <person name="Wardhani T."/>
            <person name="Kalhor M.S."/>
            <person name="Jansen J."/>
            <person name="Van den Hoogen J."/>
            <person name="Gungor B."/>
            <person name="Hartog M."/>
            <person name="Hontelez J."/>
            <person name="Verver J."/>
            <person name="Yang W.-C."/>
            <person name="Schijlen E."/>
            <person name="Repin R."/>
            <person name="Schilthuizen M."/>
            <person name="Schranz E."/>
            <person name="Heidstra R."/>
            <person name="Miyata K."/>
            <person name="Fedorova E."/>
            <person name="Kohlen W."/>
            <person name="Bisseling T."/>
            <person name="Smit S."/>
            <person name="Geurts R."/>
        </authorList>
    </citation>
    <scope>NUCLEOTIDE SEQUENCE [LARGE SCALE GENOMIC DNA]</scope>
    <source>
        <strain evidence="4">cv. WU1-14</strain>
    </source>
</reference>
<dbReference type="InterPro" id="IPR000157">
    <property type="entry name" value="TIR_dom"/>
</dbReference>
<feature type="domain" description="TIR" evidence="2">
    <location>
        <begin position="1"/>
        <end position="154"/>
    </location>
</feature>
<evidence type="ECO:0000259" key="2">
    <source>
        <dbReference type="PROSITE" id="PS50104"/>
    </source>
</evidence>
<gene>
    <name evidence="3" type="ORF">PanWU01x14_045400</name>
</gene>
<dbReference type="Proteomes" id="UP000237105">
    <property type="component" value="Unassembled WGS sequence"/>
</dbReference>
<accession>A0A2P5DPI3</accession>
<dbReference type="OrthoDB" id="1905256at2759"/>
<dbReference type="InterPro" id="IPR035897">
    <property type="entry name" value="Toll_tir_struct_dom_sf"/>
</dbReference>
<dbReference type="SUPFAM" id="SSF52200">
    <property type="entry name" value="Toll/Interleukin receptor TIR domain"/>
    <property type="match status" value="1"/>
</dbReference>
<dbReference type="EMBL" id="JXTB01000025">
    <property type="protein sequence ID" value="PON75188.1"/>
    <property type="molecule type" value="Genomic_DNA"/>
</dbReference>
<sequence length="154" mass="18087">RSTTMSSSVSEVKTHVIISQAISLLLQIERKIKTYFDETSLKRGEEISPALMEAIRKSKISVIVFSKNYAYSSWCLRELVFILQCRREYGQFVLPIFYDVDPSHLRKQDESYREAFVKHEEYKDKTDVLRKWRDALEISANLSGFDSRAIRFSF</sequence>
<evidence type="ECO:0000313" key="3">
    <source>
        <dbReference type="EMBL" id="PON75188.1"/>
    </source>
</evidence>
<dbReference type="Pfam" id="PF01582">
    <property type="entry name" value="TIR"/>
    <property type="match status" value="1"/>
</dbReference>
<keyword evidence="1" id="KW-0520">NAD</keyword>
<organism evidence="3 4">
    <name type="scientific">Parasponia andersonii</name>
    <name type="common">Sponia andersonii</name>
    <dbReference type="NCBI Taxonomy" id="3476"/>
    <lineage>
        <taxon>Eukaryota</taxon>
        <taxon>Viridiplantae</taxon>
        <taxon>Streptophyta</taxon>
        <taxon>Embryophyta</taxon>
        <taxon>Tracheophyta</taxon>
        <taxon>Spermatophyta</taxon>
        <taxon>Magnoliopsida</taxon>
        <taxon>eudicotyledons</taxon>
        <taxon>Gunneridae</taxon>
        <taxon>Pentapetalae</taxon>
        <taxon>rosids</taxon>
        <taxon>fabids</taxon>
        <taxon>Rosales</taxon>
        <taxon>Cannabaceae</taxon>
        <taxon>Parasponia</taxon>
    </lineage>
</organism>
<name>A0A2P5DPI3_PARAD</name>
<dbReference type="PROSITE" id="PS50104">
    <property type="entry name" value="TIR"/>
    <property type="match status" value="1"/>
</dbReference>
<dbReference type="PANTHER" id="PTHR32009">
    <property type="entry name" value="TMV RESISTANCE PROTEIN N-LIKE"/>
    <property type="match status" value="1"/>
</dbReference>
<evidence type="ECO:0000256" key="1">
    <source>
        <dbReference type="ARBA" id="ARBA00023027"/>
    </source>
</evidence>
<evidence type="ECO:0000313" key="4">
    <source>
        <dbReference type="Proteomes" id="UP000237105"/>
    </source>
</evidence>
<keyword evidence="4" id="KW-1185">Reference proteome</keyword>
<dbReference type="GO" id="GO:0007165">
    <property type="term" value="P:signal transduction"/>
    <property type="evidence" value="ECO:0007669"/>
    <property type="project" value="InterPro"/>
</dbReference>
<dbReference type="AlphaFoldDB" id="A0A2P5DPI3"/>
<feature type="non-terminal residue" evidence="3">
    <location>
        <position position="1"/>
    </location>
</feature>
<dbReference type="STRING" id="3476.A0A2P5DPI3"/>
<dbReference type="SMART" id="SM00255">
    <property type="entry name" value="TIR"/>
    <property type="match status" value="1"/>
</dbReference>
<proteinExistence type="predicted"/>
<dbReference type="Gene3D" id="3.40.50.10140">
    <property type="entry name" value="Toll/interleukin-1 receptor homology (TIR) domain"/>
    <property type="match status" value="1"/>
</dbReference>
<dbReference type="PANTHER" id="PTHR32009:SF159">
    <property type="entry name" value="TIR DOMAIN-CONTAINING PROTEIN"/>
    <property type="match status" value="1"/>
</dbReference>